<proteinExistence type="inferred from homology"/>
<dbReference type="InterPro" id="IPR011032">
    <property type="entry name" value="GroES-like_sf"/>
</dbReference>
<dbReference type="InterPro" id="IPR013149">
    <property type="entry name" value="ADH-like_C"/>
</dbReference>
<keyword evidence="8" id="KW-1185">Reference proteome</keyword>
<reference evidence="7 8" key="1">
    <citation type="journal article" date="2017" name="Nat. Commun.">
        <title>Genome assembly with in vitro proximity ligation data and whole-genome triplication in lettuce.</title>
        <authorList>
            <person name="Reyes-Chin-Wo S."/>
            <person name="Wang Z."/>
            <person name="Yang X."/>
            <person name="Kozik A."/>
            <person name="Arikit S."/>
            <person name="Song C."/>
            <person name="Xia L."/>
            <person name="Froenicke L."/>
            <person name="Lavelle D.O."/>
            <person name="Truco M.J."/>
            <person name="Xia R."/>
            <person name="Zhu S."/>
            <person name="Xu C."/>
            <person name="Xu H."/>
            <person name="Xu X."/>
            <person name="Cox K."/>
            <person name="Korf I."/>
            <person name="Meyers B.C."/>
            <person name="Michelmore R.W."/>
        </authorList>
    </citation>
    <scope>NUCLEOTIDE SEQUENCE [LARGE SCALE GENOMIC DNA]</scope>
    <source>
        <strain evidence="8">cv. Salinas</strain>
        <tissue evidence="7">Seedlings</tissue>
    </source>
</reference>
<evidence type="ECO:0000313" key="8">
    <source>
        <dbReference type="Proteomes" id="UP000235145"/>
    </source>
</evidence>
<comment type="caution">
    <text evidence="7">The sequence shown here is derived from an EMBL/GenBank/DDBJ whole genome shotgun (WGS) entry which is preliminary data.</text>
</comment>
<dbReference type="Pfam" id="PF13966">
    <property type="entry name" value="zf-RVT"/>
    <property type="match status" value="1"/>
</dbReference>
<dbReference type="CDD" id="cd01650">
    <property type="entry name" value="RT_nLTR_like"/>
    <property type="match status" value="1"/>
</dbReference>
<comment type="similarity">
    <text evidence="5">Belongs to the zinc-containing alcohol dehydrogenase family.</text>
</comment>
<dbReference type="PROSITE" id="PS00059">
    <property type="entry name" value="ADH_ZINC"/>
    <property type="match status" value="1"/>
</dbReference>
<organism evidence="7 8">
    <name type="scientific">Lactuca sativa</name>
    <name type="common">Garden lettuce</name>
    <dbReference type="NCBI Taxonomy" id="4236"/>
    <lineage>
        <taxon>Eukaryota</taxon>
        <taxon>Viridiplantae</taxon>
        <taxon>Streptophyta</taxon>
        <taxon>Embryophyta</taxon>
        <taxon>Tracheophyta</taxon>
        <taxon>Spermatophyta</taxon>
        <taxon>Magnoliopsida</taxon>
        <taxon>eudicotyledons</taxon>
        <taxon>Gunneridae</taxon>
        <taxon>Pentapetalae</taxon>
        <taxon>asterids</taxon>
        <taxon>campanulids</taxon>
        <taxon>Asterales</taxon>
        <taxon>Asteraceae</taxon>
        <taxon>Cichorioideae</taxon>
        <taxon>Cichorieae</taxon>
        <taxon>Lactucinae</taxon>
        <taxon>Lactuca</taxon>
    </lineage>
</organism>
<dbReference type="Gene3D" id="3.90.180.10">
    <property type="entry name" value="Medium-chain alcohol dehydrogenases, catalytic domain"/>
    <property type="match status" value="1"/>
</dbReference>
<dbReference type="InterPro" id="IPR047109">
    <property type="entry name" value="CAD-like"/>
</dbReference>
<dbReference type="SUPFAM" id="SSF50129">
    <property type="entry name" value="GroES-like"/>
    <property type="match status" value="1"/>
</dbReference>
<dbReference type="InterPro" id="IPR043502">
    <property type="entry name" value="DNA/RNA_pol_sf"/>
</dbReference>
<dbReference type="GO" id="GO:0045551">
    <property type="term" value="F:cinnamyl-alcohol dehydrogenase activity"/>
    <property type="evidence" value="ECO:0000318"/>
    <property type="project" value="GO_Central"/>
</dbReference>
<keyword evidence="3 5" id="KW-0862">Zinc</keyword>
<evidence type="ECO:0000256" key="5">
    <source>
        <dbReference type="RuleBase" id="RU361277"/>
    </source>
</evidence>
<dbReference type="PANTHER" id="PTHR42683">
    <property type="entry name" value="ALDEHYDE REDUCTASE"/>
    <property type="match status" value="1"/>
</dbReference>
<feature type="domain" description="Reverse transcriptase" evidence="6">
    <location>
        <begin position="154"/>
        <end position="432"/>
    </location>
</feature>
<dbReference type="InterPro" id="IPR036291">
    <property type="entry name" value="NAD(P)-bd_dom_sf"/>
</dbReference>
<evidence type="ECO:0000256" key="1">
    <source>
        <dbReference type="ARBA" id="ARBA00001947"/>
    </source>
</evidence>
<evidence type="ECO:0000256" key="2">
    <source>
        <dbReference type="ARBA" id="ARBA00022723"/>
    </source>
</evidence>
<dbReference type="FunFam" id="3.40.50.720:FF:000022">
    <property type="entry name" value="Cinnamyl alcohol dehydrogenase"/>
    <property type="match status" value="1"/>
</dbReference>
<sequence>MVDLDKKVERNDLNGSEKAEWAKISNRLTELEKLVTLDIKQKARIKWLINGDENSRFFHGFVKNRIRKNHMNGLMINGFKEKWKIRPDFRSSKFKSISAASKDFLEGDISIDEVKKAMWNCGDDKSPGPDGFTFKFLKRYWNELKMDILAYVKHFELWGSFSPGCNSSFITLTAKVKDPISLGDYRPISLIGALYKIIAKLLATRIRVVMGECIDEVQTAFVEGRNILEGPLIVNEICLWGKKINKKILLFKANFNKAFDSMNWRFLDSMMQQMNFGLKWRVWIKGCLESARASVLVNGCPTDKFQLEKGVRQGDPLSPFLFNLVVEGLNIVLKEAGSKGVFHGITIPNSNIQLSHLFYADDALFIGEWSMQNIKNLARILKCFQVSSGLSVNFNKSKVFGINVDPHEVERWSSPLGCESCSLPFTYLGVPVGANMNRKSSWLPVIEKFNNKLSRWKSKTLSFGVRMTLAKSVLGSLPTYYLSIFATPLGVIDNLEKIRRNFIWGGPNNTPKIRWVAWEKVIAPKEVGSLGLGSSKALNLALLSKWRWKFYHERSALWAKIIQGLHNLDAGLTTHMSSRYLTGVWKNIDKCKITVNTMNIADSDVIRRNQAETGWESDFQSDDQYCMAALKVRIDRVAHLIPDGVFQWCKWIPIKVICFIWRARMDRIPTTVALDQRGIQVQSTQCSACVSGMESADHLLLKCPFAVDIWNRIWNIKELLNYIAMTWKCPKRRATLLLIIYGALWCMWRATNDRIFNSKFISPEIVFEGVKSMVHVWIKHTYEKGNFVWGEWLMSPFYFIKTGAEDVLIKVICCGVCHTDVHQIKNDLGMSNYPMVPGHEVVGEVVEVGSAVSKFNVGDTVGVGLLVGCCNSCRPCEAEVEQYCNKKIWSYNDVYTDGKPTQGGFSTSMVVHQKFVVKIPEGLSPEQAAPLLCAGVTVYSPLSHFGLKKNGLKGAIVGLGGVGHMGVLIAKAMGHHVTIISSSDKKRDEAMNVLGANEYFVSSDTAKIQAAVDSFDYIIDTVPANHPLDEYLSLLKLDGKLILLGVINTPLQFISPLLMGGRKTITGTFIGSMKEIEELLEFCKEKDVKSTVEIVKMDYINTAMERVAKNDVRYRFVVDVAGSKLEDERLQDHIKLSLKEKDEPEENEGVFGWIHVRPGIIYKY</sequence>
<dbReference type="Pfam" id="PF00078">
    <property type="entry name" value="RVT_1"/>
    <property type="match status" value="1"/>
</dbReference>
<dbReference type="InterPro" id="IPR013154">
    <property type="entry name" value="ADH-like_N"/>
</dbReference>
<accession>A0A9R1UDV7</accession>
<dbReference type="GO" id="GO:0008270">
    <property type="term" value="F:zinc ion binding"/>
    <property type="evidence" value="ECO:0007669"/>
    <property type="project" value="InterPro"/>
</dbReference>
<keyword evidence="2 5" id="KW-0479">Metal-binding</keyword>
<dbReference type="SMART" id="SM00829">
    <property type="entry name" value="PKS_ER"/>
    <property type="match status" value="1"/>
</dbReference>
<protein>
    <recommendedName>
        <fullName evidence="6">Reverse transcriptase domain-containing protein</fullName>
    </recommendedName>
</protein>
<name>A0A9R1UDV7_LACSA</name>
<comment type="cofactor">
    <cofactor evidence="1 5">
        <name>Zn(2+)</name>
        <dbReference type="ChEBI" id="CHEBI:29105"/>
    </cofactor>
</comment>
<gene>
    <name evidence="7" type="ORF">LSAT_V11C900500700</name>
</gene>
<dbReference type="GO" id="GO:0009809">
    <property type="term" value="P:lignin biosynthetic process"/>
    <property type="evidence" value="ECO:0000318"/>
    <property type="project" value="GO_Central"/>
</dbReference>
<dbReference type="InterPro" id="IPR002328">
    <property type="entry name" value="ADH_Zn_CS"/>
</dbReference>
<dbReference type="SUPFAM" id="SSF51735">
    <property type="entry name" value="NAD(P)-binding Rossmann-fold domains"/>
    <property type="match status" value="1"/>
</dbReference>
<dbReference type="InterPro" id="IPR020843">
    <property type="entry name" value="ER"/>
</dbReference>
<dbReference type="SUPFAM" id="SSF56672">
    <property type="entry name" value="DNA/RNA polymerases"/>
    <property type="match status" value="1"/>
</dbReference>
<dbReference type="Pfam" id="PF00107">
    <property type="entry name" value="ADH_zinc_N"/>
    <property type="match status" value="1"/>
</dbReference>
<evidence type="ECO:0000259" key="6">
    <source>
        <dbReference type="PROSITE" id="PS50878"/>
    </source>
</evidence>
<keyword evidence="4" id="KW-0560">Oxidoreductase</keyword>
<dbReference type="PROSITE" id="PS50878">
    <property type="entry name" value="RT_POL"/>
    <property type="match status" value="1"/>
</dbReference>
<dbReference type="EMBL" id="NBSK02000009">
    <property type="protein sequence ID" value="KAJ0185324.1"/>
    <property type="molecule type" value="Genomic_DNA"/>
</dbReference>
<dbReference type="InterPro" id="IPR026960">
    <property type="entry name" value="RVT-Znf"/>
</dbReference>
<dbReference type="Proteomes" id="UP000235145">
    <property type="component" value="Unassembled WGS sequence"/>
</dbReference>
<dbReference type="InterPro" id="IPR000477">
    <property type="entry name" value="RT_dom"/>
</dbReference>
<evidence type="ECO:0000256" key="3">
    <source>
        <dbReference type="ARBA" id="ARBA00022833"/>
    </source>
</evidence>
<dbReference type="AlphaFoldDB" id="A0A9R1UDV7"/>
<evidence type="ECO:0000313" key="7">
    <source>
        <dbReference type="EMBL" id="KAJ0185324.1"/>
    </source>
</evidence>
<dbReference type="Pfam" id="PF08240">
    <property type="entry name" value="ADH_N"/>
    <property type="match status" value="1"/>
</dbReference>
<dbReference type="CDD" id="cd05283">
    <property type="entry name" value="CAD1"/>
    <property type="match status" value="1"/>
</dbReference>
<evidence type="ECO:0000256" key="4">
    <source>
        <dbReference type="ARBA" id="ARBA00023002"/>
    </source>
</evidence>
<dbReference type="Gene3D" id="3.40.50.720">
    <property type="entry name" value="NAD(P)-binding Rossmann-like Domain"/>
    <property type="match status" value="1"/>
</dbReference>